<dbReference type="PANTHER" id="PTHR35561">
    <property type="entry name" value="RNA 2',3'-CYCLIC PHOSPHODIESTERASE"/>
    <property type="match status" value="1"/>
</dbReference>
<protein>
    <recommendedName>
        <fullName evidence="2">RNA 2',3'-cyclic phosphodiesterase</fullName>
        <shortName evidence="2">RNA 2',3'-CPDase</shortName>
        <ecNumber evidence="2">3.1.4.58</ecNumber>
    </recommendedName>
</protein>
<evidence type="ECO:0000313" key="4">
    <source>
        <dbReference type="EMBL" id="QQP89041.1"/>
    </source>
</evidence>
<dbReference type="NCBIfam" id="TIGR02258">
    <property type="entry name" value="2_5_ligase"/>
    <property type="match status" value="1"/>
</dbReference>
<sequence length="178" mass="19540">MIRLFVALELPEAVRERLAGLGGGVPGARWTEPENLHLTVRFIGEVENGLLPDIDAALGSVSAPAFDLVLDGVGQFGSGSRSRVLWAGVERNDALVHLNQKVESALVRAGLPREERRYSPHVTLARLRDAPQERVGRFIQDRGLFRAGPIRVEHFTLFESRPGSGGPVYDPLREYPLG</sequence>
<evidence type="ECO:0000313" key="5">
    <source>
        <dbReference type="Proteomes" id="UP000595197"/>
    </source>
</evidence>
<dbReference type="Pfam" id="PF02834">
    <property type="entry name" value="LigT_PEase"/>
    <property type="match status" value="2"/>
</dbReference>
<keyword evidence="5" id="KW-1185">Reference proteome</keyword>
<feature type="domain" description="Phosphoesterase HXTX" evidence="3">
    <location>
        <begin position="93"/>
        <end position="169"/>
    </location>
</feature>
<dbReference type="InterPro" id="IPR004175">
    <property type="entry name" value="RNA_CPDase"/>
</dbReference>
<gene>
    <name evidence="4" type="primary">thpR</name>
    <name evidence="4" type="ORF">IGS68_24055</name>
</gene>
<feature type="short sequence motif" description="HXTX 2" evidence="2">
    <location>
        <begin position="121"/>
        <end position="124"/>
    </location>
</feature>
<dbReference type="PANTHER" id="PTHR35561:SF1">
    <property type="entry name" value="RNA 2',3'-CYCLIC PHOSPHODIESTERASE"/>
    <property type="match status" value="1"/>
</dbReference>
<evidence type="ECO:0000256" key="2">
    <source>
        <dbReference type="HAMAP-Rule" id="MF_01940"/>
    </source>
</evidence>
<reference evidence="4" key="1">
    <citation type="submission" date="2021-02" db="EMBL/GenBank/DDBJ databases">
        <title>Skermanella TT6 skin isolate.</title>
        <authorList>
            <person name="Lee K."/>
            <person name="Ganzorig M."/>
        </authorList>
    </citation>
    <scope>NUCLEOTIDE SEQUENCE</scope>
    <source>
        <strain evidence="4">TT6</strain>
    </source>
</reference>
<accession>A0ABX7B7G3</accession>
<feature type="active site" description="Proton donor" evidence="2">
    <location>
        <position position="37"/>
    </location>
</feature>
<dbReference type="InterPro" id="IPR009097">
    <property type="entry name" value="Cyclic_Pdiesterase"/>
</dbReference>
<dbReference type="Proteomes" id="UP000595197">
    <property type="component" value="Chromosome"/>
</dbReference>
<dbReference type="EC" id="3.1.4.58" evidence="2"/>
<proteinExistence type="inferred from homology"/>
<dbReference type="RefSeq" id="WP_201074769.1">
    <property type="nucleotide sequence ID" value="NZ_CP067420.1"/>
</dbReference>
<keyword evidence="1 2" id="KW-0378">Hydrolase</keyword>
<name>A0ABX7B7G3_9PROT</name>
<comment type="function">
    <text evidence="2">Hydrolyzes RNA 2',3'-cyclic phosphodiester to an RNA 2'-phosphomonoester.</text>
</comment>
<feature type="active site" description="Proton acceptor" evidence="2">
    <location>
        <position position="121"/>
    </location>
</feature>
<feature type="domain" description="Phosphoesterase HXTX" evidence="3">
    <location>
        <begin position="8"/>
        <end position="86"/>
    </location>
</feature>
<dbReference type="Gene3D" id="3.90.1140.10">
    <property type="entry name" value="Cyclic phosphodiesterase"/>
    <property type="match status" value="1"/>
</dbReference>
<dbReference type="SUPFAM" id="SSF55144">
    <property type="entry name" value="LigT-like"/>
    <property type="match status" value="1"/>
</dbReference>
<comment type="catalytic activity">
    <reaction evidence="2">
        <text>a 3'-end 2',3'-cyclophospho-ribonucleotide-RNA + H2O = a 3'-end 2'-phospho-ribonucleotide-RNA + H(+)</text>
        <dbReference type="Rhea" id="RHEA:11828"/>
        <dbReference type="Rhea" id="RHEA-COMP:10464"/>
        <dbReference type="Rhea" id="RHEA-COMP:17353"/>
        <dbReference type="ChEBI" id="CHEBI:15377"/>
        <dbReference type="ChEBI" id="CHEBI:15378"/>
        <dbReference type="ChEBI" id="CHEBI:83064"/>
        <dbReference type="ChEBI" id="CHEBI:173113"/>
        <dbReference type="EC" id="3.1.4.58"/>
    </reaction>
</comment>
<evidence type="ECO:0000259" key="3">
    <source>
        <dbReference type="Pfam" id="PF02834"/>
    </source>
</evidence>
<dbReference type="EMBL" id="CP067420">
    <property type="protein sequence ID" value="QQP89041.1"/>
    <property type="molecule type" value="Genomic_DNA"/>
</dbReference>
<dbReference type="InterPro" id="IPR014051">
    <property type="entry name" value="Phosphoesterase_HXTX"/>
</dbReference>
<evidence type="ECO:0000256" key="1">
    <source>
        <dbReference type="ARBA" id="ARBA00022801"/>
    </source>
</evidence>
<feature type="short sequence motif" description="HXTX 1" evidence="2">
    <location>
        <begin position="37"/>
        <end position="40"/>
    </location>
</feature>
<organism evidence="4 5">
    <name type="scientific">Skermanella cutis</name>
    <dbReference type="NCBI Taxonomy" id="2775420"/>
    <lineage>
        <taxon>Bacteria</taxon>
        <taxon>Pseudomonadati</taxon>
        <taxon>Pseudomonadota</taxon>
        <taxon>Alphaproteobacteria</taxon>
        <taxon>Rhodospirillales</taxon>
        <taxon>Azospirillaceae</taxon>
        <taxon>Skermanella</taxon>
    </lineage>
</organism>
<dbReference type="HAMAP" id="MF_01940">
    <property type="entry name" value="RNA_CPDase"/>
    <property type="match status" value="1"/>
</dbReference>
<comment type="similarity">
    <text evidence="2">Belongs to the 2H phosphoesterase superfamily. ThpR family.</text>
</comment>